<dbReference type="CDD" id="cd00090">
    <property type="entry name" value="HTH_ARSR"/>
    <property type="match status" value="1"/>
</dbReference>
<gene>
    <name evidence="3" type="ORF">E3O46_05725</name>
</gene>
<feature type="region of interest" description="Disordered" evidence="1">
    <location>
        <begin position="99"/>
        <end position="118"/>
    </location>
</feature>
<dbReference type="InterPro" id="IPR011991">
    <property type="entry name" value="ArsR-like_HTH"/>
</dbReference>
<dbReference type="Gene3D" id="1.10.10.10">
    <property type="entry name" value="Winged helix-like DNA-binding domain superfamily/Winged helix DNA-binding domain"/>
    <property type="match status" value="1"/>
</dbReference>
<accession>A0ABY2IP75</accession>
<evidence type="ECO:0000259" key="2">
    <source>
        <dbReference type="Pfam" id="PF09339"/>
    </source>
</evidence>
<dbReference type="InterPro" id="IPR036390">
    <property type="entry name" value="WH_DNA-bd_sf"/>
</dbReference>
<evidence type="ECO:0000313" key="3">
    <source>
        <dbReference type="EMBL" id="TFC21714.1"/>
    </source>
</evidence>
<sequence>MRTSVVFTTLIGKTRGVPASDLDARTHRALSGVSRVAVLDVLRTHRMPLDVPALAAAVGLHPNTVRSHLERLLEVGLVTETVEARTRPGRPRLLYAAVPPEAEPAGPGSAGPAESGTSEDSYRLLAGLLADSLAAGAPDARPGNEKAGDAGRRWSEQFVLADEPAAGPVDLAGAIDRVVEILDGVGFAPALSEDRTAIELHHCPFLDVAKDHSAIVCSVHRGLMQGALDRMHAPTIGIRLEPFVRPGVCVAHVLYSSNPAQHGGFLTKSG</sequence>
<comment type="caution">
    <text evidence="3">The sequence shown here is derived from an EMBL/GenBank/DDBJ whole genome shotgun (WGS) entry which is preliminary data.</text>
</comment>
<dbReference type="Pfam" id="PF09339">
    <property type="entry name" value="HTH_IclR"/>
    <property type="match status" value="1"/>
</dbReference>
<dbReference type="InterPro" id="IPR036388">
    <property type="entry name" value="WH-like_DNA-bd_sf"/>
</dbReference>
<keyword evidence="4" id="KW-1185">Reference proteome</keyword>
<feature type="domain" description="HTH iclR-type" evidence="2">
    <location>
        <begin position="37"/>
        <end position="79"/>
    </location>
</feature>
<dbReference type="SUPFAM" id="SSF46785">
    <property type="entry name" value="Winged helix' DNA-binding domain"/>
    <property type="match status" value="1"/>
</dbReference>
<reference evidence="3 4" key="1">
    <citation type="submission" date="2019-03" db="EMBL/GenBank/DDBJ databases">
        <title>Genomics of glacier-inhabiting Cryobacterium strains.</title>
        <authorList>
            <person name="Liu Q."/>
            <person name="Xin Y.-H."/>
        </authorList>
    </citation>
    <scope>NUCLEOTIDE SEQUENCE [LARGE SCALE GENOMIC DNA]</scope>
    <source>
        <strain evidence="3 4">MDB1-5</strain>
    </source>
</reference>
<organism evidence="3 4">
    <name type="scientific">Cryobacterium glucosi</name>
    <dbReference type="NCBI Taxonomy" id="1259175"/>
    <lineage>
        <taxon>Bacteria</taxon>
        <taxon>Bacillati</taxon>
        <taxon>Actinomycetota</taxon>
        <taxon>Actinomycetes</taxon>
        <taxon>Micrococcales</taxon>
        <taxon>Microbacteriaceae</taxon>
        <taxon>Cryobacterium</taxon>
    </lineage>
</organism>
<dbReference type="EMBL" id="SOFS01000015">
    <property type="protein sequence ID" value="TFC21714.1"/>
    <property type="molecule type" value="Genomic_DNA"/>
</dbReference>
<evidence type="ECO:0000256" key="1">
    <source>
        <dbReference type="SAM" id="MobiDB-lite"/>
    </source>
</evidence>
<proteinExistence type="predicted"/>
<dbReference type="InterPro" id="IPR005471">
    <property type="entry name" value="Tscrpt_reg_IclR_N"/>
</dbReference>
<dbReference type="Proteomes" id="UP000297604">
    <property type="component" value="Unassembled WGS sequence"/>
</dbReference>
<protein>
    <submittedName>
        <fullName evidence="3">ArsR family transcriptional regulator</fullName>
    </submittedName>
</protein>
<name>A0ABY2IP75_9MICO</name>
<evidence type="ECO:0000313" key="4">
    <source>
        <dbReference type="Proteomes" id="UP000297604"/>
    </source>
</evidence>